<keyword evidence="4" id="KW-0479">Metal-binding</keyword>
<organism evidence="13 14">
    <name type="scientific">Nitrobacter hamburgensis (strain DSM 10229 / NCIMB 13809 / X14)</name>
    <dbReference type="NCBI Taxonomy" id="323097"/>
    <lineage>
        <taxon>Bacteria</taxon>
        <taxon>Pseudomonadati</taxon>
        <taxon>Pseudomonadota</taxon>
        <taxon>Alphaproteobacteria</taxon>
        <taxon>Hyphomicrobiales</taxon>
        <taxon>Nitrobacteraceae</taxon>
        <taxon>Nitrobacter</taxon>
    </lineage>
</organism>
<feature type="transmembrane region" description="Helical" evidence="9">
    <location>
        <begin position="383"/>
        <end position="402"/>
    </location>
</feature>
<feature type="chain" id="PRO_5004196189" evidence="10">
    <location>
        <begin position="20"/>
        <end position="519"/>
    </location>
</feature>
<keyword evidence="14" id="KW-1185">Reference proteome</keyword>
<feature type="transmembrane region" description="Helical" evidence="9">
    <location>
        <begin position="238"/>
        <end position="258"/>
    </location>
</feature>
<dbReference type="InterPro" id="IPR014756">
    <property type="entry name" value="Ig_E-set"/>
</dbReference>
<evidence type="ECO:0000259" key="12">
    <source>
        <dbReference type="Pfam" id="PF05425"/>
    </source>
</evidence>
<dbReference type="PANTHER" id="PTHR34820:SF4">
    <property type="entry name" value="INNER MEMBRANE PROTEIN YEBZ"/>
    <property type="match status" value="1"/>
</dbReference>
<dbReference type="InterPro" id="IPR014755">
    <property type="entry name" value="Cu-Rt/internalin_Ig-like"/>
</dbReference>
<feature type="signal peptide" evidence="10">
    <location>
        <begin position="1"/>
        <end position="19"/>
    </location>
</feature>
<evidence type="ECO:0000256" key="9">
    <source>
        <dbReference type="SAM" id="Phobius"/>
    </source>
</evidence>
<feature type="transmembrane region" description="Helical" evidence="9">
    <location>
        <begin position="207"/>
        <end position="226"/>
    </location>
</feature>
<protein>
    <submittedName>
        <fullName evidence="13">Copper resistance D</fullName>
    </submittedName>
</protein>
<evidence type="ECO:0000256" key="8">
    <source>
        <dbReference type="ARBA" id="ARBA00023136"/>
    </source>
</evidence>
<dbReference type="Gene3D" id="2.60.40.1220">
    <property type="match status" value="1"/>
</dbReference>
<dbReference type="GO" id="GO:0042597">
    <property type="term" value="C:periplasmic space"/>
    <property type="evidence" value="ECO:0007669"/>
    <property type="project" value="InterPro"/>
</dbReference>
<dbReference type="eggNOG" id="COG1276">
    <property type="taxonomic scope" value="Bacteria"/>
</dbReference>
<reference evidence="13 14" key="1">
    <citation type="submission" date="2006-03" db="EMBL/GenBank/DDBJ databases">
        <title>Complete sequence of chromosome of Nitrobacter hamburgensis X14.</title>
        <authorList>
            <consortium name="US DOE Joint Genome Institute"/>
            <person name="Copeland A."/>
            <person name="Lucas S."/>
            <person name="Lapidus A."/>
            <person name="Barry K."/>
            <person name="Detter J.C."/>
            <person name="Glavina del Rio T."/>
            <person name="Hammon N."/>
            <person name="Israni S."/>
            <person name="Dalin E."/>
            <person name="Tice H."/>
            <person name="Pitluck S."/>
            <person name="Chain P."/>
            <person name="Malfatti S."/>
            <person name="Shin M."/>
            <person name="Vergez L."/>
            <person name="Schmutz J."/>
            <person name="Larimer F."/>
            <person name="Land M."/>
            <person name="Hauser L."/>
            <person name="Kyrpides N."/>
            <person name="Ivanova N."/>
            <person name="Ward B."/>
            <person name="Arp D."/>
            <person name="Klotz M."/>
            <person name="Stein L."/>
            <person name="O'Mullan G."/>
            <person name="Starkenburg S."/>
            <person name="Sayavedra L."/>
            <person name="Poret-Peterson A.T."/>
            <person name="Gentry M.E."/>
            <person name="Bruce D."/>
            <person name="Richardson P."/>
        </authorList>
    </citation>
    <scope>NUCLEOTIDE SEQUENCE [LARGE SCALE GENOMIC DNA]</scope>
    <source>
        <strain evidence="14">DSM 10229 / NCIMB 13809 / X14</strain>
    </source>
</reference>
<evidence type="ECO:0000256" key="2">
    <source>
        <dbReference type="ARBA" id="ARBA00022475"/>
    </source>
</evidence>
<evidence type="ECO:0000256" key="3">
    <source>
        <dbReference type="ARBA" id="ARBA00022692"/>
    </source>
</evidence>
<feature type="transmembrane region" description="Helical" evidence="9">
    <location>
        <begin position="264"/>
        <end position="287"/>
    </location>
</feature>
<proteinExistence type="predicted"/>
<comment type="subcellular location">
    <subcellularLocation>
        <location evidence="1">Cell membrane</location>
        <topology evidence="1">Multi-pass membrane protein</topology>
    </subcellularLocation>
</comment>
<dbReference type="EMBL" id="CP000319">
    <property type="protein sequence ID" value="ABE62990.1"/>
    <property type="molecule type" value="Genomic_DNA"/>
</dbReference>
<dbReference type="eggNOG" id="COG2372">
    <property type="taxonomic scope" value="Bacteria"/>
</dbReference>
<evidence type="ECO:0000256" key="10">
    <source>
        <dbReference type="SAM" id="SignalP"/>
    </source>
</evidence>
<gene>
    <name evidence="13" type="ordered locus">Nham_2198</name>
</gene>
<dbReference type="OrthoDB" id="8374223at2"/>
<dbReference type="STRING" id="323097.Nham_2198"/>
<feature type="domain" description="Copper resistance protein D" evidence="12">
    <location>
        <begin position="301"/>
        <end position="400"/>
    </location>
</feature>
<evidence type="ECO:0000259" key="11">
    <source>
        <dbReference type="Pfam" id="PF04234"/>
    </source>
</evidence>
<keyword evidence="8 9" id="KW-0472">Membrane</keyword>
<dbReference type="InterPro" id="IPR007348">
    <property type="entry name" value="CopC_dom"/>
</dbReference>
<dbReference type="GO" id="GO:0005886">
    <property type="term" value="C:plasma membrane"/>
    <property type="evidence" value="ECO:0007669"/>
    <property type="project" value="UniProtKB-SubCell"/>
</dbReference>
<evidence type="ECO:0000256" key="1">
    <source>
        <dbReference type="ARBA" id="ARBA00004651"/>
    </source>
</evidence>
<keyword evidence="7" id="KW-0186">Copper</keyword>
<dbReference type="GO" id="GO:0005507">
    <property type="term" value="F:copper ion binding"/>
    <property type="evidence" value="ECO:0007669"/>
    <property type="project" value="InterPro"/>
</dbReference>
<keyword evidence="2" id="KW-1003">Cell membrane</keyword>
<dbReference type="PANTHER" id="PTHR34820">
    <property type="entry name" value="INNER MEMBRANE PROTEIN YEBZ"/>
    <property type="match status" value="1"/>
</dbReference>
<dbReference type="Pfam" id="PF05425">
    <property type="entry name" value="CopD"/>
    <property type="match status" value="1"/>
</dbReference>
<evidence type="ECO:0000313" key="14">
    <source>
        <dbReference type="Proteomes" id="UP000001953"/>
    </source>
</evidence>
<name>Q1QLA7_NITHX</name>
<feature type="transmembrane region" description="Helical" evidence="9">
    <location>
        <begin position="132"/>
        <end position="153"/>
    </location>
</feature>
<dbReference type="InterPro" id="IPR032694">
    <property type="entry name" value="CopC/D"/>
</dbReference>
<feature type="transmembrane region" description="Helical" evidence="9">
    <location>
        <begin position="165"/>
        <end position="187"/>
    </location>
</feature>
<keyword evidence="5 10" id="KW-0732">Signal</keyword>
<dbReference type="KEGG" id="nha:Nham_2198"/>
<accession>Q1QLA7</accession>
<keyword evidence="3 9" id="KW-0812">Transmembrane</keyword>
<feature type="transmembrane region" description="Helical" evidence="9">
    <location>
        <begin position="340"/>
        <end position="362"/>
    </location>
</feature>
<dbReference type="HOGENOM" id="CLU_023176_2_0_5"/>
<evidence type="ECO:0000313" key="13">
    <source>
        <dbReference type="EMBL" id="ABE62990.1"/>
    </source>
</evidence>
<dbReference type="Pfam" id="PF04234">
    <property type="entry name" value="CopC"/>
    <property type="match status" value="1"/>
</dbReference>
<evidence type="ECO:0000256" key="6">
    <source>
        <dbReference type="ARBA" id="ARBA00022989"/>
    </source>
</evidence>
<dbReference type="InterPro" id="IPR008457">
    <property type="entry name" value="Cu-R_CopD_dom"/>
</dbReference>
<evidence type="ECO:0000256" key="5">
    <source>
        <dbReference type="ARBA" id="ARBA00022729"/>
    </source>
</evidence>
<keyword evidence="6 9" id="KW-1133">Transmembrane helix</keyword>
<dbReference type="GO" id="GO:0006825">
    <property type="term" value="P:copper ion transport"/>
    <property type="evidence" value="ECO:0007669"/>
    <property type="project" value="InterPro"/>
</dbReference>
<feature type="domain" description="CopC" evidence="11">
    <location>
        <begin position="18"/>
        <end position="109"/>
    </location>
</feature>
<sequence length="519" mass="54819">MWWWLLVTALLPSAAWAHASLIASDPANGVLLAHAPATLTLTFNEPVEPLTIRIVDRSGAGESVTRIRRDGAQLILTPPAILGDGAHVISWRVVSADGHPVGGSTTFWVGRRDGDAPQVVRSDDMLLRGAIWLSRLAIYLGLFVGAGGAFFVAWMRAPFAPAMRVIGSSVELVALAALALSVGLQGLDALALPPSSLPDPDVWAVGARGSFGLSVAIAAAALLLALLSHRAGATRARVMSLSALIGVGLALAATGHAATASPRWLTAPAVFVHGTALAFWVGSLVPLALAMRGPRQTVIDVLTRFSRVIPFAVAALLASGLLLAIVQLERLDELWTTSYGRVLAIKLVLVALLLAIALWNRLYLSPRIGKGRVKSRRHMRRTIIAELVLVAGILGIVGLWRFTPPPRALIVATEPFFTHLHTGQMMADITVSPGRAGPISIEIQLRTPDEEVLAAKGVSVTLSSPDNGIEPSTAEAQSLGEGQWRVSMAAPVAGRWTLALDILISDFAQLHGEAPILIN</sequence>
<dbReference type="GO" id="GO:0046688">
    <property type="term" value="P:response to copper ion"/>
    <property type="evidence" value="ECO:0007669"/>
    <property type="project" value="InterPro"/>
</dbReference>
<evidence type="ECO:0000256" key="4">
    <source>
        <dbReference type="ARBA" id="ARBA00022723"/>
    </source>
</evidence>
<dbReference type="SUPFAM" id="SSF81296">
    <property type="entry name" value="E set domains"/>
    <property type="match status" value="1"/>
</dbReference>
<evidence type="ECO:0000256" key="7">
    <source>
        <dbReference type="ARBA" id="ARBA00023008"/>
    </source>
</evidence>
<dbReference type="AlphaFoldDB" id="Q1QLA7"/>
<dbReference type="Proteomes" id="UP000001953">
    <property type="component" value="Chromosome"/>
</dbReference>
<feature type="transmembrane region" description="Helical" evidence="9">
    <location>
        <begin position="308"/>
        <end position="328"/>
    </location>
</feature>